<feature type="transmembrane region" description="Helical" evidence="2">
    <location>
        <begin position="668"/>
        <end position="694"/>
    </location>
</feature>
<keyword evidence="2" id="KW-0472">Membrane</keyword>
<dbReference type="GO" id="GO:0016567">
    <property type="term" value="P:protein ubiquitination"/>
    <property type="evidence" value="ECO:0007669"/>
    <property type="project" value="TreeGrafter"/>
</dbReference>
<dbReference type="HOGENOM" id="CLU_006057_0_0_1"/>
<accession>A0A0D2DQY1</accession>
<sequence>MRGERHFADMVSVESTAAQAASAFAHGQGPITASPSLLNLTAFKTAAADVTSSFTLPSAEQILRFPLRFASLIDRAVLFIWHQVFVESLGINIFTTGGQPLAQGVAGAQAMAEAAAQPAVAQAVGDAGAESWAAFFAEAFQASTFKSYWGMLHYLTSRWAFTCFALALILNRIGVYGASRQRIQLTWTKRLALRILPILLFTSQIHSLLQAIRCQTSPDYSLYRHGDNNKYSLLDWSTDGGPLHTFTSTLLFQSTDAGACAAVGMSRPSPDVRAPRGSFSLLWPSFLRLSLSHVVDSLSCSLQQIPTMTEVGMSVFEHSLAFAEAETMISHTLGLGYFSTVKASSGNTTAAGFSQADSPPTIPASGTILALADATAALTGPHILDRVNVPVEVLLVTLLSCCNSLSSHVIAVLGKQRQWRLVNTAIWGMAFMGSFVWGLFTTSVMVRSGENGDNRPVSSLLHFPTVAIVGFLPHMAILVGVAVCLAIYLIALTLTAISLGTNPHIPQPTSLKERFAIAHDNLQAAVQTRGIHIRWYEDFYTALLRVGFAALTAASEAVFLNEGRAVEVRQFTWLEEDRLDEFDSAMREKGPFQGAGALQNGQQFQILEEYGLPPSSPGGTDHGGVWESGFGKERKFGKKENELEGKDSFVYPTPRSGGVGAVQRTTRFFLLLIYIRGIMFLTAGYIAFGFGVLLDTIGITARPRWLRRLVGRSLKKMNTERNATNNGTLDFWVLTEDGKLTIPSTDEVDIEPEMRRRLMTEFSGDQVDELLDAKLYDWWKSGGWFGTKDESGEYQPSNADDLDDATSVVSMSTEANSSVDDNEWESEPEGTRTPTQISSGHTWSFSHLHTRESTADPFTDSPLDAMTLARLLNPKDRASREEARILSSHLLASASADSPRIMTRSRYRRELEAERARILLAGRTWGPGTQPHHHDHIDKVPAVSLYKEPETTGPRPLTSAEEAEVLESLILERRRKHAPAPPPRMSDAAASDDESTRQLGPPCVVCQVSPRTIIAWPCRCLCVCEDCRVSLALNNFGNCVTCRRAVQGFVRLYVP</sequence>
<dbReference type="Proteomes" id="UP000054266">
    <property type="component" value="Unassembled WGS sequence"/>
</dbReference>
<keyword evidence="2" id="KW-1133">Transmembrane helix</keyword>
<dbReference type="Gene3D" id="3.30.40.10">
    <property type="entry name" value="Zinc/RING finger domain, C3HC4 (zinc finger)"/>
    <property type="match status" value="1"/>
</dbReference>
<gene>
    <name evidence="3" type="ORF">PV04_09510</name>
</gene>
<feature type="transmembrane region" description="Helical" evidence="2">
    <location>
        <begin position="466"/>
        <end position="491"/>
    </location>
</feature>
<evidence type="ECO:0000313" key="4">
    <source>
        <dbReference type="Proteomes" id="UP000054266"/>
    </source>
</evidence>
<feature type="region of interest" description="Disordered" evidence="1">
    <location>
        <begin position="973"/>
        <end position="997"/>
    </location>
</feature>
<dbReference type="InterPro" id="IPR013083">
    <property type="entry name" value="Znf_RING/FYVE/PHD"/>
</dbReference>
<feature type="transmembrane region" description="Helical" evidence="2">
    <location>
        <begin position="148"/>
        <end position="170"/>
    </location>
</feature>
<dbReference type="EMBL" id="KN846961">
    <property type="protein sequence ID" value="KIW64587.1"/>
    <property type="molecule type" value="Genomic_DNA"/>
</dbReference>
<reference evidence="3 4" key="1">
    <citation type="submission" date="2015-01" db="EMBL/GenBank/DDBJ databases">
        <title>The Genome Sequence of Capronia semiimmersa CBS27337.</title>
        <authorList>
            <consortium name="The Broad Institute Genomics Platform"/>
            <person name="Cuomo C."/>
            <person name="de Hoog S."/>
            <person name="Gorbushina A."/>
            <person name="Stielow B."/>
            <person name="Teixiera M."/>
            <person name="Abouelleil A."/>
            <person name="Chapman S.B."/>
            <person name="Priest M."/>
            <person name="Young S.K."/>
            <person name="Wortman J."/>
            <person name="Nusbaum C."/>
            <person name="Birren B."/>
        </authorList>
    </citation>
    <scope>NUCLEOTIDE SEQUENCE [LARGE SCALE GENOMIC DNA]</scope>
    <source>
        <strain evidence="3 4">CBS 27337</strain>
    </source>
</reference>
<evidence type="ECO:0008006" key="5">
    <source>
        <dbReference type="Google" id="ProtNLM"/>
    </source>
</evidence>
<keyword evidence="2" id="KW-0812">Transmembrane</keyword>
<dbReference type="PANTHER" id="PTHR22696:SF1">
    <property type="entry name" value="E3 UBIQUITIN-PROTEIN LIGASE RNF26"/>
    <property type="match status" value="1"/>
</dbReference>
<feature type="compositionally biased region" description="Polar residues" evidence="1">
    <location>
        <begin position="832"/>
        <end position="841"/>
    </location>
</feature>
<dbReference type="GO" id="GO:0061630">
    <property type="term" value="F:ubiquitin protein ligase activity"/>
    <property type="evidence" value="ECO:0007669"/>
    <property type="project" value="TreeGrafter"/>
</dbReference>
<feature type="region of interest" description="Disordered" evidence="1">
    <location>
        <begin position="809"/>
        <end position="841"/>
    </location>
</feature>
<protein>
    <recommendedName>
        <fullName evidence="5">Ubiquitin-protein ligase (Asi3)</fullName>
    </recommendedName>
</protein>
<dbReference type="AlphaFoldDB" id="A0A0D2DQY1"/>
<dbReference type="PANTHER" id="PTHR22696">
    <property type="entry name" value="E3 UBIQUITIN-PROTEIN LIGASE RNF26"/>
    <property type="match status" value="1"/>
</dbReference>
<evidence type="ECO:0000256" key="1">
    <source>
        <dbReference type="SAM" id="MobiDB-lite"/>
    </source>
</evidence>
<keyword evidence="4" id="KW-1185">Reference proteome</keyword>
<dbReference type="Pfam" id="PF13920">
    <property type="entry name" value="zf-C3HC4_3"/>
    <property type="match status" value="1"/>
</dbReference>
<dbReference type="GO" id="GO:0006511">
    <property type="term" value="P:ubiquitin-dependent protein catabolic process"/>
    <property type="evidence" value="ECO:0007669"/>
    <property type="project" value="TreeGrafter"/>
</dbReference>
<feature type="compositionally biased region" description="Polar residues" evidence="1">
    <location>
        <begin position="809"/>
        <end position="819"/>
    </location>
</feature>
<evidence type="ECO:0000313" key="3">
    <source>
        <dbReference type="EMBL" id="KIW64587.1"/>
    </source>
</evidence>
<proteinExistence type="predicted"/>
<organism evidence="3 4">
    <name type="scientific">Phialophora macrospora</name>
    <dbReference type="NCBI Taxonomy" id="1851006"/>
    <lineage>
        <taxon>Eukaryota</taxon>
        <taxon>Fungi</taxon>
        <taxon>Dikarya</taxon>
        <taxon>Ascomycota</taxon>
        <taxon>Pezizomycotina</taxon>
        <taxon>Eurotiomycetes</taxon>
        <taxon>Chaetothyriomycetidae</taxon>
        <taxon>Chaetothyriales</taxon>
        <taxon>Herpotrichiellaceae</taxon>
        <taxon>Phialophora</taxon>
    </lineage>
</organism>
<evidence type="ECO:0000256" key="2">
    <source>
        <dbReference type="SAM" id="Phobius"/>
    </source>
</evidence>
<feature type="transmembrane region" description="Helical" evidence="2">
    <location>
        <begin position="425"/>
        <end position="446"/>
    </location>
</feature>
<name>A0A0D2DQY1_9EURO</name>